<evidence type="ECO:0000313" key="11">
    <source>
        <dbReference type="Proteomes" id="UP000449906"/>
    </source>
</evidence>
<evidence type="ECO:0000256" key="4">
    <source>
        <dbReference type="ARBA" id="ARBA00022628"/>
    </source>
</evidence>
<dbReference type="EMBL" id="WBVM01000002">
    <property type="protein sequence ID" value="KAB2808856.1"/>
    <property type="molecule type" value="Genomic_DNA"/>
</dbReference>
<dbReference type="Gene3D" id="3.20.20.240">
    <property type="entry name" value="Methylmalonyl-CoA mutase"/>
    <property type="match status" value="1"/>
</dbReference>
<dbReference type="PANTHER" id="PTHR48101">
    <property type="entry name" value="METHYLMALONYL-COA MUTASE, MITOCHONDRIAL-RELATED"/>
    <property type="match status" value="1"/>
</dbReference>
<dbReference type="Gene3D" id="3.40.50.280">
    <property type="entry name" value="Cobalamin-binding domain"/>
    <property type="match status" value="1"/>
</dbReference>
<dbReference type="InterPro" id="IPR006098">
    <property type="entry name" value="MMCoA_mutase_a_cat"/>
</dbReference>
<evidence type="ECO:0000256" key="8">
    <source>
        <dbReference type="SAM" id="MobiDB-lite"/>
    </source>
</evidence>
<keyword evidence="6" id="KW-0413">Isomerase</keyword>
<dbReference type="PROSITE" id="PS51332">
    <property type="entry name" value="B12_BINDING"/>
    <property type="match status" value="1"/>
</dbReference>
<dbReference type="Pfam" id="PF02310">
    <property type="entry name" value="B12-binding"/>
    <property type="match status" value="1"/>
</dbReference>
<feature type="domain" description="B12-binding" evidence="9">
    <location>
        <begin position="546"/>
        <end position="675"/>
    </location>
</feature>
<dbReference type="InterPro" id="IPR006158">
    <property type="entry name" value="Cobalamin-bd"/>
</dbReference>
<dbReference type="GO" id="GO:0004494">
    <property type="term" value="F:methylmalonyl-CoA mutase activity"/>
    <property type="evidence" value="ECO:0007669"/>
    <property type="project" value="UniProtKB-EC"/>
</dbReference>
<keyword evidence="4" id="KW-0846">Cobalamin</keyword>
<dbReference type="Proteomes" id="UP000449906">
    <property type="component" value="Unassembled WGS sequence"/>
</dbReference>
<proteinExistence type="inferred from homology"/>
<dbReference type="SUPFAM" id="SSF52242">
    <property type="entry name" value="Cobalamin (vitamin B12)-binding domain"/>
    <property type="match status" value="1"/>
</dbReference>
<dbReference type="Pfam" id="PF01642">
    <property type="entry name" value="MM_CoA_mutase"/>
    <property type="match status" value="1"/>
</dbReference>
<evidence type="ECO:0000256" key="2">
    <source>
        <dbReference type="ARBA" id="ARBA00008465"/>
    </source>
</evidence>
<dbReference type="InterPro" id="IPR016176">
    <property type="entry name" value="Cbl-dep_enz_cat"/>
</dbReference>
<protein>
    <submittedName>
        <fullName evidence="10">Protein meaA</fullName>
    </submittedName>
</protein>
<comment type="subunit">
    <text evidence="3">Heterodimer of an alpha and a beta chain.</text>
</comment>
<comment type="similarity">
    <text evidence="2">Belongs to the methylmalonyl-CoA mutase family.</text>
</comment>
<keyword evidence="7" id="KW-0170">Cobalt</keyword>
<evidence type="ECO:0000259" key="9">
    <source>
        <dbReference type="PROSITE" id="PS51332"/>
    </source>
</evidence>
<dbReference type="RefSeq" id="WP_151580997.1">
    <property type="nucleotide sequence ID" value="NZ_WBVM01000002.1"/>
</dbReference>
<dbReference type="CDD" id="cd02071">
    <property type="entry name" value="MM_CoA_mut_B12_BD"/>
    <property type="match status" value="1"/>
</dbReference>
<keyword evidence="5" id="KW-0479">Metal-binding</keyword>
<name>A0A7J5DUW9_NOCSI</name>
<dbReference type="NCBIfam" id="TIGR00641">
    <property type="entry name" value="acid_CoA_mut_N"/>
    <property type="match status" value="1"/>
</dbReference>
<sequence>MSTTPDAASGAEKATQPKDRPWVMRTYAGHSTAEASNALYRTNLAKGQTGLSVAFDLPTQTGYDPDSPLARGEVGKVGVPVPHLGEMRKLFDQIPLTEMNTSMTINATAMWLLAMYQVAAEEQNPDLSPSEVAHQLAGTTQNDIIKEYLSRGTYVFPPEHSLRLIGDMIAYTVHEIPKWNPINICSYHLQEAGATPVQEIAYAMCTAIAVLDQVKSSGQVSDDDFEKVVGRISFFVNAGVRFVEEMCKMRAFVDLWDEITRERYGVTDEKMRRFRYGVQVNSLGLTEAQPENNVQRIVLEMLAVTLSKKARARAVQLPAWNEALGLPRPWDQQWSLRLQQVLAFESDLLEYDDIFDGSPVIEAKVQALIEGAKAEIDRVQAMGGAIAAVDSGYMKQELVSAHAARRGRIEAGDEIIVGVNKFDTTEPSPLTANLDEAIMVADPQAEQAALDSVAAWKAQRDAAEVEAALARLAEDAKSGVNLMQATLAAARAGATTGEWAGVLREVFGEFRAPTGVSGAVGVAEAGAELTAVREAVRATGDELGGRLRLLVGKPGLDGHSNGAEQVAVRARDAGFEVIYQGIRLTPEQIVAAAVAEDVHCVGLSILSGSHMELVPAVLDGLKAAGMGDVPVIVGGIIPDSDGKALIDLGVAAVYTPKDFGLTEIMAGIVEVIRKANGLA</sequence>
<dbReference type="GO" id="GO:0031419">
    <property type="term" value="F:cobalamin binding"/>
    <property type="evidence" value="ECO:0007669"/>
    <property type="project" value="UniProtKB-KW"/>
</dbReference>
<organism evidence="10 11">
    <name type="scientific">Nocardioides simplex</name>
    <name type="common">Arthrobacter simplex</name>
    <dbReference type="NCBI Taxonomy" id="2045"/>
    <lineage>
        <taxon>Bacteria</taxon>
        <taxon>Bacillati</taxon>
        <taxon>Actinomycetota</taxon>
        <taxon>Actinomycetes</taxon>
        <taxon>Propionibacteriales</taxon>
        <taxon>Nocardioidaceae</taxon>
        <taxon>Pimelobacter</taxon>
    </lineage>
</organism>
<dbReference type="PANTHER" id="PTHR48101:SF3">
    <property type="entry name" value="COENZYME B12-DEPENDENT MUTASE"/>
    <property type="match status" value="1"/>
</dbReference>
<accession>A0A7J5DUW9</accession>
<dbReference type="AlphaFoldDB" id="A0A7J5DUW9"/>
<evidence type="ECO:0000256" key="7">
    <source>
        <dbReference type="ARBA" id="ARBA00023285"/>
    </source>
</evidence>
<evidence type="ECO:0000256" key="5">
    <source>
        <dbReference type="ARBA" id="ARBA00022723"/>
    </source>
</evidence>
<gene>
    <name evidence="10" type="ORF">F9L07_17375</name>
</gene>
<dbReference type="InterPro" id="IPR006099">
    <property type="entry name" value="MeMalonylCoA_mutase_a/b_cat"/>
</dbReference>
<feature type="region of interest" description="Disordered" evidence="8">
    <location>
        <begin position="1"/>
        <end position="21"/>
    </location>
</feature>
<comment type="cofactor">
    <cofactor evidence="1">
        <name>adenosylcob(III)alamin</name>
        <dbReference type="ChEBI" id="CHEBI:18408"/>
    </cofactor>
</comment>
<evidence type="ECO:0000256" key="6">
    <source>
        <dbReference type="ARBA" id="ARBA00023235"/>
    </source>
</evidence>
<dbReference type="NCBIfam" id="TIGR00640">
    <property type="entry name" value="acid_CoA_mut_C"/>
    <property type="match status" value="1"/>
</dbReference>
<evidence type="ECO:0000256" key="3">
    <source>
        <dbReference type="ARBA" id="ARBA00011870"/>
    </source>
</evidence>
<dbReference type="GO" id="GO:0046872">
    <property type="term" value="F:metal ion binding"/>
    <property type="evidence" value="ECO:0007669"/>
    <property type="project" value="UniProtKB-KW"/>
</dbReference>
<comment type="caution">
    <text evidence="10">The sequence shown here is derived from an EMBL/GenBank/DDBJ whole genome shotgun (WGS) entry which is preliminary data.</text>
</comment>
<evidence type="ECO:0000256" key="1">
    <source>
        <dbReference type="ARBA" id="ARBA00001922"/>
    </source>
</evidence>
<reference evidence="10 11" key="1">
    <citation type="submission" date="2019-09" db="EMBL/GenBank/DDBJ databases">
        <title>Pimelobacter sp. isolated from Paulinella.</title>
        <authorList>
            <person name="Jeong S.E."/>
        </authorList>
    </citation>
    <scope>NUCLEOTIDE SEQUENCE [LARGE SCALE GENOMIC DNA]</scope>
    <source>
        <strain evidence="10 11">Pch-N</strain>
    </source>
</reference>
<dbReference type="InterPro" id="IPR006159">
    <property type="entry name" value="Acid_CoA_mut_C"/>
</dbReference>
<evidence type="ECO:0000313" key="10">
    <source>
        <dbReference type="EMBL" id="KAB2808856.1"/>
    </source>
</evidence>
<dbReference type="InterPro" id="IPR036724">
    <property type="entry name" value="Cobalamin-bd_sf"/>
</dbReference>
<dbReference type="SUPFAM" id="SSF51703">
    <property type="entry name" value="Cobalamin (vitamin B12)-dependent enzymes"/>
    <property type="match status" value="1"/>
</dbReference>